<evidence type="ECO:0000313" key="2">
    <source>
        <dbReference type="EMBL" id="KZT25375.1"/>
    </source>
</evidence>
<gene>
    <name evidence="2" type="ORF">NEOLEDRAFT_358827</name>
</gene>
<dbReference type="PANTHER" id="PTHR21310">
    <property type="entry name" value="AMINOGLYCOSIDE PHOSPHOTRANSFERASE-RELATED-RELATED"/>
    <property type="match status" value="1"/>
</dbReference>
<protein>
    <recommendedName>
        <fullName evidence="1">Aminoglycoside phosphotransferase domain-containing protein</fullName>
    </recommendedName>
</protein>
<dbReference type="GO" id="GO:0004672">
    <property type="term" value="F:protein kinase activity"/>
    <property type="evidence" value="ECO:0007669"/>
    <property type="project" value="InterPro"/>
</dbReference>
<dbReference type="Proteomes" id="UP000076761">
    <property type="component" value="Unassembled WGS sequence"/>
</dbReference>
<dbReference type="Gene3D" id="3.90.1200.10">
    <property type="match status" value="1"/>
</dbReference>
<dbReference type="AlphaFoldDB" id="A0A165SM85"/>
<proteinExistence type="predicted"/>
<feature type="domain" description="Aminoglycoside phosphotransferase" evidence="1">
    <location>
        <begin position="90"/>
        <end position="254"/>
    </location>
</feature>
<dbReference type="Pfam" id="PF01636">
    <property type="entry name" value="APH"/>
    <property type="match status" value="1"/>
</dbReference>
<name>A0A165SM85_9AGAM</name>
<dbReference type="PANTHER" id="PTHR21310:SF58">
    <property type="entry name" value="AMINOGLYCOSIDE PHOSPHOTRANSFERASE DOMAIN-CONTAINING PROTEIN"/>
    <property type="match status" value="1"/>
</dbReference>
<dbReference type="InterPro" id="IPR051678">
    <property type="entry name" value="AGP_Transferase"/>
</dbReference>
<keyword evidence="3" id="KW-1185">Reference proteome</keyword>
<dbReference type="InterPro" id="IPR002575">
    <property type="entry name" value="Aminoglycoside_PTrfase"/>
</dbReference>
<sequence length="255" mass="28907">MNEEVMASLLPAALQNEPSFHSKTMLWMSSLPVRSKSLLGSIWRSFPQSVRMTVYRLLLWMGRRLYWNARYPEVQRLPFGLYCKFGWRASKDEALATMFVAENTTIPVPRILDVIGPDDNLFILMTRVGGHQVLNSLSEMVHDSLALFEADLRDCLYQLRSLVPLLDAVSSFTDLESMQWRIDTSDPIGPFVNKDDLHEHILSCAMDRASVEPVALQKSYSKPHRICFTHGDLTPYNVLVSNGRLSGLVDWGSSG</sequence>
<dbReference type="STRING" id="1314782.A0A165SM85"/>
<dbReference type="InParanoid" id="A0A165SM85"/>
<evidence type="ECO:0000313" key="3">
    <source>
        <dbReference type="Proteomes" id="UP000076761"/>
    </source>
</evidence>
<evidence type="ECO:0000259" key="1">
    <source>
        <dbReference type="Pfam" id="PF01636"/>
    </source>
</evidence>
<dbReference type="InterPro" id="IPR008266">
    <property type="entry name" value="Tyr_kinase_AS"/>
</dbReference>
<dbReference type="EMBL" id="KV425572">
    <property type="protein sequence ID" value="KZT25375.1"/>
    <property type="molecule type" value="Genomic_DNA"/>
</dbReference>
<reference evidence="2 3" key="1">
    <citation type="journal article" date="2016" name="Mol. Biol. Evol.">
        <title>Comparative Genomics of Early-Diverging Mushroom-Forming Fungi Provides Insights into the Origins of Lignocellulose Decay Capabilities.</title>
        <authorList>
            <person name="Nagy L.G."/>
            <person name="Riley R."/>
            <person name="Tritt A."/>
            <person name="Adam C."/>
            <person name="Daum C."/>
            <person name="Floudas D."/>
            <person name="Sun H."/>
            <person name="Yadav J.S."/>
            <person name="Pangilinan J."/>
            <person name="Larsson K.H."/>
            <person name="Matsuura K."/>
            <person name="Barry K."/>
            <person name="Labutti K."/>
            <person name="Kuo R."/>
            <person name="Ohm R.A."/>
            <person name="Bhattacharya S.S."/>
            <person name="Shirouzu T."/>
            <person name="Yoshinaga Y."/>
            <person name="Martin F.M."/>
            <person name="Grigoriev I.V."/>
            <person name="Hibbett D.S."/>
        </authorList>
    </citation>
    <scope>NUCLEOTIDE SEQUENCE [LARGE SCALE GENOMIC DNA]</scope>
    <source>
        <strain evidence="2 3">HHB14362 ss-1</strain>
    </source>
</reference>
<dbReference type="SUPFAM" id="SSF56112">
    <property type="entry name" value="Protein kinase-like (PK-like)"/>
    <property type="match status" value="1"/>
</dbReference>
<dbReference type="InterPro" id="IPR011009">
    <property type="entry name" value="Kinase-like_dom_sf"/>
</dbReference>
<dbReference type="PROSITE" id="PS00109">
    <property type="entry name" value="PROTEIN_KINASE_TYR"/>
    <property type="match status" value="1"/>
</dbReference>
<accession>A0A165SM85</accession>
<dbReference type="OrthoDB" id="5404599at2759"/>
<organism evidence="2 3">
    <name type="scientific">Neolentinus lepideus HHB14362 ss-1</name>
    <dbReference type="NCBI Taxonomy" id="1314782"/>
    <lineage>
        <taxon>Eukaryota</taxon>
        <taxon>Fungi</taxon>
        <taxon>Dikarya</taxon>
        <taxon>Basidiomycota</taxon>
        <taxon>Agaricomycotina</taxon>
        <taxon>Agaricomycetes</taxon>
        <taxon>Gloeophyllales</taxon>
        <taxon>Gloeophyllaceae</taxon>
        <taxon>Neolentinus</taxon>
    </lineage>
</organism>